<proteinExistence type="predicted"/>
<keyword evidence="1" id="KW-0812">Transmembrane</keyword>
<protein>
    <submittedName>
        <fullName evidence="2">Uncharacterized protein</fullName>
    </submittedName>
</protein>
<dbReference type="Proteomes" id="UP000827892">
    <property type="component" value="Chromosome X"/>
</dbReference>
<accession>A0AAE9CSL0</accession>
<evidence type="ECO:0000256" key="1">
    <source>
        <dbReference type="SAM" id="Phobius"/>
    </source>
</evidence>
<evidence type="ECO:0000313" key="2">
    <source>
        <dbReference type="EMBL" id="ULT79781.1"/>
    </source>
</evidence>
<keyword evidence="1" id="KW-0472">Membrane</keyword>
<evidence type="ECO:0000313" key="3">
    <source>
        <dbReference type="Proteomes" id="UP000827892"/>
    </source>
</evidence>
<dbReference type="AlphaFoldDB" id="A0AAE9CSL0"/>
<feature type="transmembrane region" description="Helical" evidence="1">
    <location>
        <begin position="54"/>
        <end position="74"/>
    </location>
</feature>
<sequence>MNHPSLSRRKHVSKILSRILVLFFHSCADVSGYFEKAKGIETQQELFSFQLQIITIFKSKFVFFAICVALLIGVEKVGANDQSRAKFHIRQQRFAKLIRISCEGISELEIMIMAEYCCENQCETKKIIEKCQLSF</sequence>
<name>A0AAE9CSL0_CAEBR</name>
<keyword evidence="1" id="KW-1133">Transmembrane helix</keyword>
<organism evidence="2 3">
    <name type="scientific">Caenorhabditis briggsae</name>
    <dbReference type="NCBI Taxonomy" id="6238"/>
    <lineage>
        <taxon>Eukaryota</taxon>
        <taxon>Metazoa</taxon>
        <taxon>Ecdysozoa</taxon>
        <taxon>Nematoda</taxon>
        <taxon>Chromadorea</taxon>
        <taxon>Rhabditida</taxon>
        <taxon>Rhabditina</taxon>
        <taxon>Rhabditomorpha</taxon>
        <taxon>Rhabditoidea</taxon>
        <taxon>Rhabditidae</taxon>
        <taxon>Peloderinae</taxon>
        <taxon>Caenorhabditis</taxon>
    </lineage>
</organism>
<dbReference type="EMBL" id="CP090896">
    <property type="protein sequence ID" value="ULT79781.1"/>
    <property type="molecule type" value="Genomic_DNA"/>
</dbReference>
<gene>
    <name evidence="2" type="ORF">L3Y34_010388</name>
</gene>
<reference evidence="2 3" key="1">
    <citation type="submission" date="2022-05" db="EMBL/GenBank/DDBJ databases">
        <title>Chromosome-level reference genomes for two strains of Caenorhabditis briggsae: an improved platform for comparative genomics.</title>
        <authorList>
            <person name="Stevens L."/>
            <person name="Andersen E.C."/>
        </authorList>
    </citation>
    <scope>NUCLEOTIDE SEQUENCE [LARGE SCALE GENOMIC DNA]</scope>
    <source>
        <strain evidence="2">QX1410_ONT</strain>
        <tissue evidence="2">Whole-organism</tissue>
    </source>
</reference>